<dbReference type="EMBL" id="CAWUPB010001173">
    <property type="protein sequence ID" value="CAK7348678.1"/>
    <property type="molecule type" value="Genomic_DNA"/>
</dbReference>
<feature type="compositionally biased region" description="Basic and acidic residues" evidence="1">
    <location>
        <begin position="40"/>
        <end position="53"/>
    </location>
</feature>
<feature type="compositionally biased region" description="Basic residues" evidence="1">
    <location>
        <begin position="56"/>
        <end position="66"/>
    </location>
</feature>
<keyword evidence="3" id="KW-1185">Reference proteome</keyword>
<accession>A0AAV1SEF6</accession>
<protein>
    <submittedName>
        <fullName evidence="2">Uncharacterized protein</fullName>
    </submittedName>
</protein>
<evidence type="ECO:0000256" key="1">
    <source>
        <dbReference type="SAM" id="MobiDB-lite"/>
    </source>
</evidence>
<reference evidence="2 3" key="1">
    <citation type="submission" date="2024-01" db="EMBL/GenBank/DDBJ databases">
        <authorList>
            <person name="Waweru B."/>
        </authorList>
    </citation>
    <scope>NUCLEOTIDE SEQUENCE [LARGE SCALE GENOMIC DNA]</scope>
</reference>
<comment type="caution">
    <text evidence="2">The sequence shown here is derived from an EMBL/GenBank/DDBJ whole genome shotgun (WGS) entry which is preliminary data.</text>
</comment>
<name>A0AAV1SEF6_9ROSI</name>
<sequence length="66" mass="7577">MAEMYGTGREGPWPGTRNIFNESNPYVKARLETDKLTPLRQSKEEIPREERTGKIMAKRNKNGVVV</sequence>
<evidence type="ECO:0000313" key="3">
    <source>
        <dbReference type="Proteomes" id="UP001314170"/>
    </source>
</evidence>
<dbReference type="Proteomes" id="UP001314170">
    <property type="component" value="Unassembled WGS sequence"/>
</dbReference>
<proteinExistence type="predicted"/>
<gene>
    <name evidence="2" type="ORF">DCAF_LOCUS21381</name>
</gene>
<evidence type="ECO:0000313" key="2">
    <source>
        <dbReference type="EMBL" id="CAK7348678.1"/>
    </source>
</evidence>
<feature type="region of interest" description="Disordered" evidence="1">
    <location>
        <begin position="1"/>
        <end position="20"/>
    </location>
</feature>
<organism evidence="2 3">
    <name type="scientific">Dovyalis caffra</name>
    <dbReference type="NCBI Taxonomy" id="77055"/>
    <lineage>
        <taxon>Eukaryota</taxon>
        <taxon>Viridiplantae</taxon>
        <taxon>Streptophyta</taxon>
        <taxon>Embryophyta</taxon>
        <taxon>Tracheophyta</taxon>
        <taxon>Spermatophyta</taxon>
        <taxon>Magnoliopsida</taxon>
        <taxon>eudicotyledons</taxon>
        <taxon>Gunneridae</taxon>
        <taxon>Pentapetalae</taxon>
        <taxon>rosids</taxon>
        <taxon>fabids</taxon>
        <taxon>Malpighiales</taxon>
        <taxon>Salicaceae</taxon>
        <taxon>Flacourtieae</taxon>
        <taxon>Dovyalis</taxon>
    </lineage>
</organism>
<feature type="region of interest" description="Disordered" evidence="1">
    <location>
        <begin position="40"/>
        <end position="66"/>
    </location>
</feature>
<dbReference type="AlphaFoldDB" id="A0AAV1SEF6"/>